<accession>A0A8J1J9Z2</accession>
<dbReference type="AGR" id="Xenbase:XB-GENE-29095695"/>
<evidence type="ECO:0000313" key="4">
    <source>
        <dbReference type="Xenbase" id="XB-GENE-29095695"/>
    </source>
</evidence>
<feature type="chain" id="PRO_5035266365" evidence="1">
    <location>
        <begin position="22"/>
        <end position="153"/>
    </location>
</feature>
<dbReference type="OrthoDB" id="9906952at2759"/>
<dbReference type="PROSITE" id="PS51257">
    <property type="entry name" value="PROKAR_LIPOPROTEIN"/>
    <property type="match status" value="1"/>
</dbReference>
<evidence type="ECO:0000256" key="1">
    <source>
        <dbReference type="SAM" id="SignalP"/>
    </source>
</evidence>
<dbReference type="Proteomes" id="UP000008143">
    <property type="component" value="Chromosome 3"/>
</dbReference>
<evidence type="ECO:0000313" key="3">
    <source>
        <dbReference type="RefSeq" id="XP_031754692.1"/>
    </source>
</evidence>
<evidence type="ECO:0000313" key="2">
    <source>
        <dbReference type="Proteomes" id="UP000008143"/>
    </source>
</evidence>
<name>A0A8J1J9Z2_XENTR</name>
<dbReference type="OMA" id="RNVGQKL"/>
<keyword evidence="1" id="KW-0732">Signal</keyword>
<dbReference type="RefSeq" id="XP_031754692.1">
    <property type="nucleotide sequence ID" value="XM_031898832.1"/>
</dbReference>
<sequence length="153" mass="16200">MKIAVAFLLVALSSCFDSSTATLDPELAKCLNALVQKDLPGTVDKLIAILCLYQQGKDENNSELFRQFLTQLDTLLATGGCSLDKILGTQDVLQTSADKIGDVARNVGQKLLDTLATIPVLGTVFNGICPTGKSLQSLLGDVTKVIGGLGFKR</sequence>
<dbReference type="GeneID" id="116409724"/>
<gene>
    <name evidence="3 4" type="primary">LOC116409724</name>
</gene>
<dbReference type="Xenbase" id="XB-GENE-29095695">
    <property type="gene designation" value="LOC116409724"/>
</dbReference>
<dbReference type="KEGG" id="xtr:116409724"/>
<keyword evidence="2" id="KW-1185">Reference proteome</keyword>
<reference evidence="3" key="1">
    <citation type="submission" date="2025-08" db="UniProtKB">
        <authorList>
            <consortium name="RefSeq"/>
        </authorList>
    </citation>
    <scope>IDENTIFICATION</scope>
    <source>
        <strain evidence="3">Nigerian</strain>
        <tissue evidence="3">Liver and blood</tissue>
    </source>
</reference>
<dbReference type="AlphaFoldDB" id="A0A8J1J9Z2"/>
<feature type="signal peptide" evidence="1">
    <location>
        <begin position="1"/>
        <end position="21"/>
    </location>
</feature>
<organism evidence="2 3">
    <name type="scientific">Xenopus tropicalis</name>
    <name type="common">Western clawed frog</name>
    <name type="synonym">Silurana tropicalis</name>
    <dbReference type="NCBI Taxonomy" id="8364"/>
    <lineage>
        <taxon>Eukaryota</taxon>
        <taxon>Metazoa</taxon>
        <taxon>Chordata</taxon>
        <taxon>Craniata</taxon>
        <taxon>Vertebrata</taxon>
        <taxon>Euteleostomi</taxon>
        <taxon>Amphibia</taxon>
        <taxon>Batrachia</taxon>
        <taxon>Anura</taxon>
        <taxon>Pipoidea</taxon>
        <taxon>Pipidae</taxon>
        <taxon>Xenopodinae</taxon>
        <taxon>Xenopus</taxon>
        <taxon>Silurana</taxon>
    </lineage>
</organism>
<protein>
    <submittedName>
        <fullName evidence="3">Uncharacterized protein LOC116409724</fullName>
    </submittedName>
</protein>
<proteinExistence type="predicted"/>